<feature type="domain" description="Heterokaryon incompatibility" evidence="1">
    <location>
        <begin position="215"/>
        <end position="365"/>
    </location>
</feature>
<evidence type="ECO:0000313" key="3">
    <source>
        <dbReference type="Proteomes" id="UP001287356"/>
    </source>
</evidence>
<gene>
    <name evidence="2" type="ORF">B0T24DRAFT_640256</name>
</gene>
<dbReference type="AlphaFoldDB" id="A0AAE0JVD5"/>
<reference evidence="2" key="1">
    <citation type="journal article" date="2023" name="Mol. Phylogenet. Evol.">
        <title>Genome-scale phylogeny and comparative genomics of the fungal order Sordariales.</title>
        <authorList>
            <person name="Hensen N."/>
            <person name="Bonometti L."/>
            <person name="Westerberg I."/>
            <person name="Brannstrom I.O."/>
            <person name="Guillou S."/>
            <person name="Cros-Aarteil S."/>
            <person name="Calhoun S."/>
            <person name="Haridas S."/>
            <person name="Kuo A."/>
            <person name="Mondo S."/>
            <person name="Pangilinan J."/>
            <person name="Riley R."/>
            <person name="LaButti K."/>
            <person name="Andreopoulos B."/>
            <person name="Lipzen A."/>
            <person name="Chen C."/>
            <person name="Yan M."/>
            <person name="Daum C."/>
            <person name="Ng V."/>
            <person name="Clum A."/>
            <person name="Steindorff A."/>
            <person name="Ohm R.A."/>
            <person name="Martin F."/>
            <person name="Silar P."/>
            <person name="Natvig D.O."/>
            <person name="Lalanne C."/>
            <person name="Gautier V."/>
            <person name="Ament-Velasquez S.L."/>
            <person name="Kruys A."/>
            <person name="Hutchinson M.I."/>
            <person name="Powell A.J."/>
            <person name="Barry K."/>
            <person name="Miller A.N."/>
            <person name="Grigoriev I.V."/>
            <person name="Debuchy R."/>
            <person name="Gladieux P."/>
            <person name="Hiltunen Thoren M."/>
            <person name="Johannesson H."/>
        </authorList>
    </citation>
    <scope>NUCLEOTIDE SEQUENCE</scope>
    <source>
        <strain evidence="2">CBS 958.72</strain>
    </source>
</reference>
<keyword evidence="3" id="KW-1185">Reference proteome</keyword>
<evidence type="ECO:0000259" key="1">
    <source>
        <dbReference type="Pfam" id="PF06985"/>
    </source>
</evidence>
<evidence type="ECO:0000313" key="2">
    <source>
        <dbReference type="EMBL" id="KAK3361871.1"/>
    </source>
</evidence>
<dbReference type="Proteomes" id="UP001287356">
    <property type="component" value="Unassembled WGS sequence"/>
</dbReference>
<proteinExistence type="predicted"/>
<dbReference type="EMBL" id="JAULSN010000010">
    <property type="protein sequence ID" value="KAK3361871.1"/>
    <property type="molecule type" value="Genomic_DNA"/>
</dbReference>
<name>A0AAE0JVD5_9PEZI</name>
<protein>
    <submittedName>
        <fullName evidence="2">Heterokaryon incompatibility protein-domain-containing protein</fullName>
    </submittedName>
</protein>
<dbReference type="PANTHER" id="PTHR33112:SF16">
    <property type="entry name" value="HETEROKARYON INCOMPATIBILITY DOMAIN-CONTAINING PROTEIN"/>
    <property type="match status" value="1"/>
</dbReference>
<accession>A0AAE0JVD5</accession>
<sequence length="731" mass="79542">MEPELCFDCAGITLDALCGPDGYRHLQNAQTISASAARCPLCDLIWKGMNQNRTESSTVDRAPRIAEFVGPKPLTLFGVPIQPPSDSDVAEPQRVDPLMLIGIDAHIPLPSGDDRDIVNLSLFAKHGSKAEASQTVLGRPLLQDAGSEEAFNLLQGWHQTCVANHSECRRLFSTLDMPASDEVSRLPTRVLDVGPPDGSAEPRLYIPDPSSSAGYAALSHCWGKTQILTTRRGNINHHREHVPFSALSRTFQDAVIVTRRLGLRYLWIDSLCIVQDDAADWQRESMKMGRIYQDAAITIAATGAKDGTGGCFIPRSTPWPQVALPCWVNGSPVLGESVYVTLFPDEDVTSLTKAPLGGRAWITQEWMLSRRTIHYTRARMIWACRSALEAEDRDAVAQMDEQWLIKMAGSFKAAKGRLVQGAAPESSDLEDTVDFIANWNALVSTYTSRDLTFASDKPVAIIGLASEIQRGIGETYTAGLFHHGAESWAAATTTPEPASRLATTEIQLLMMQLLWFPKVTVTRPSVLQDQPSWAWTSTMGAIWFHGPVQTSKPLVDSIRVHPGPSPAPPPETAPHITSTTPYIAASWLVVLGGAKVKPLGVTSHGFSSPYQSGAAFVDLFRFQSRSMYLVGGAAVSSQRVLHITDADANPVGWVVFDLGAVPPPAQALYVARVSENEIADRFDGFNVMFLAESAGSADGDSDRRGFTRVGVGEILMAGWFDSVEAEDVFLF</sequence>
<organism evidence="2 3">
    <name type="scientific">Lasiosphaeria ovina</name>
    <dbReference type="NCBI Taxonomy" id="92902"/>
    <lineage>
        <taxon>Eukaryota</taxon>
        <taxon>Fungi</taxon>
        <taxon>Dikarya</taxon>
        <taxon>Ascomycota</taxon>
        <taxon>Pezizomycotina</taxon>
        <taxon>Sordariomycetes</taxon>
        <taxon>Sordariomycetidae</taxon>
        <taxon>Sordariales</taxon>
        <taxon>Lasiosphaeriaceae</taxon>
        <taxon>Lasiosphaeria</taxon>
    </lineage>
</organism>
<comment type="caution">
    <text evidence="2">The sequence shown here is derived from an EMBL/GenBank/DDBJ whole genome shotgun (WGS) entry which is preliminary data.</text>
</comment>
<reference evidence="2" key="2">
    <citation type="submission" date="2023-06" db="EMBL/GenBank/DDBJ databases">
        <authorList>
            <consortium name="Lawrence Berkeley National Laboratory"/>
            <person name="Haridas S."/>
            <person name="Hensen N."/>
            <person name="Bonometti L."/>
            <person name="Westerberg I."/>
            <person name="Brannstrom I.O."/>
            <person name="Guillou S."/>
            <person name="Cros-Aarteil S."/>
            <person name="Calhoun S."/>
            <person name="Kuo A."/>
            <person name="Mondo S."/>
            <person name="Pangilinan J."/>
            <person name="Riley R."/>
            <person name="Labutti K."/>
            <person name="Andreopoulos B."/>
            <person name="Lipzen A."/>
            <person name="Chen C."/>
            <person name="Yanf M."/>
            <person name="Daum C."/>
            <person name="Ng V."/>
            <person name="Clum A."/>
            <person name="Steindorff A."/>
            <person name="Ohm R."/>
            <person name="Martin F."/>
            <person name="Silar P."/>
            <person name="Natvig D."/>
            <person name="Lalanne C."/>
            <person name="Gautier V."/>
            <person name="Ament-Velasquez S.L."/>
            <person name="Kruys A."/>
            <person name="Hutchinson M.I."/>
            <person name="Powell A.J."/>
            <person name="Barry K."/>
            <person name="Miller A.N."/>
            <person name="Grigoriev I.V."/>
            <person name="Debuchy R."/>
            <person name="Gladieux P."/>
            <person name="Thoren M.H."/>
            <person name="Johannesson H."/>
        </authorList>
    </citation>
    <scope>NUCLEOTIDE SEQUENCE</scope>
    <source>
        <strain evidence="2">CBS 958.72</strain>
    </source>
</reference>
<dbReference type="Pfam" id="PF06985">
    <property type="entry name" value="HET"/>
    <property type="match status" value="1"/>
</dbReference>
<dbReference type="PANTHER" id="PTHR33112">
    <property type="entry name" value="DOMAIN PROTEIN, PUTATIVE-RELATED"/>
    <property type="match status" value="1"/>
</dbReference>
<dbReference type="InterPro" id="IPR010730">
    <property type="entry name" value="HET"/>
</dbReference>